<dbReference type="InterPro" id="IPR010835">
    <property type="entry name" value="DUF1439"/>
</dbReference>
<proteinExistence type="predicted"/>
<dbReference type="Proteomes" id="UP000293671">
    <property type="component" value="Unassembled WGS sequence"/>
</dbReference>
<keyword evidence="2" id="KW-1185">Reference proteome</keyword>
<dbReference type="Pfam" id="PF07273">
    <property type="entry name" value="DUF1439"/>
    <property type="match status" value="1"/>
</dbReference>
<reference evidence="1 2" key="1">
    <citation type="submission" date="2019-02" db="EMBL/GenBank/DDBJ databases">
        <title>Genomic Encyclopedia of Type Strains, Phase IV (KMG-IV): sequencing the most valuable type-strain genomes for metagenomic binning, comparative biology and taxonomic classification.</title>
        <authorList>
            <person name="Goeker M."/>
        </authorList>
    </citation>
    <scope>NUCLEOTIDE SEQUENCE [LARGE SCALE GENOMIC DNA]</scope>
    <source>
        <strain evidence="1 2">DSM 19570</strain>
    </source>
</reference>
<comment type="caution">
    <text evidence="1">The sequence shown here is derived from an EMBL/GenBank/DDBJ whole genome shotgun (WGS) entry which is preliminary data.</text>
</comment>
<dbReference type="AlphaFoldDB" id="A0A4Q7V589"/>
<protein>
    <submittedName>
        <fullName evidence="1">Uncharacterized protein DUF1439</fullName>
    </submittedName>
</protein>
<sequence length="187" mass="20857">MGKLLRWAAIGLLVLAAIVATVWAYLRFVSPPVVELTQEQIMASLGPRFPLRNCTAVGACIELSEPALRLVEGSERIDISTRFDANLGEIQVPGRLAFSGKLRYVASEGSFYFDDLEVSQLDLEGVPPFMARMLRERGIAGVTAQLQNTPIYTFDTESRRERLAMMLLGDVRVQEGRLRIQFLRPAD</sequence>
<name>A0A4Q7V589_9BURK</name>
<evidence type="ECO:0000313" key="1">
    <source>
        <dbReference type="EMBL" id="RZT91435.1"/>
    </source>
</evidence>
<evidence type="ECO:0000313" key="2">
    <source>
        <dbReference type="Proteomes" id="UP000293671"/>
    </source>
</evidence>
<dbReference type="Gene3D" id="3.15.10.40">
    <property type="entry name" value="Uncharacterised protein PF07273, DUF1439"/>
    <property type="match status" value="1"/>
</dbReference>
<dbReference type="EMBL" id="SHKP01000011">
    <property type="protein sequence ID" value="RZT91435.1"/>
    <property type="molecule type" value="Genomic_DNA"/>
</dbReference>
<organism evidence="1 2">
    <name type="scientific">Rivibacter subsaxonicus</name>
    <dbReference type="NCBI Taxonomy" id="457575"/>
    <lineage>
        <taxon>Bacteria</taxon>
        <taxon>Pseudomonadati</taxon>
        <taxon>Pseudomonadota</taxon>
        <taxon>Betaproteobacteria</taxon>
        <taxon>Burkholderiales</taxon>
        <taxon>Rivibacter</taxon>
    </lineage>
</organism>
<dbReference type="RefSeq" id="WP_130434945.1">
    <property type="nucleotide sequence ID" value="NZ_SHKP01000011.1"/>
</dbReference>
<dbReference type="OrthoDB" id="8535650at2"/>
<gene>
    <name evidence="1" type="ORF">EV670_3706</name>
</gene>
<accession>A0A4Q7V589</accession>